<reference evidence="2 3" key="1">
    <citation type="submission" date="2019-05" db="EMBL/GenBank/DDBJ databases">
        <title>Another draft genome of Portunus trituberculatus and its Hox gene families provides insights of decapod evolution.</title>
        <authorList>
            <person name="Jeong J.-H."/>
            <person name="Song I."/>
            <person name="Kim S."/>
            <person name="Choi T."/>
            <person name="Kim D."/>
            <person name="Ryu S."/>
            <person name="Kim W."/>
        </authorList>
    </citation>
    <scope>NUCLEOTIDE SEQUENCE [LARGE SCALE GENOMIC DNA]</scope>
    <source>
        <tissue evidence="2">Muscle</tissue>
    </source>
</reference>
<protein>
    <submittedName>
        <fullName evidence="2">Uncharacterized protein</fullName>
    </submittedName>
</protein>
<gene>
    <name evidence="2" type="ORF">E2C01_040876</name>
</gene>
<dbReference type="EMBL" id="VSRR010007575">
    <property type="protein sequence ID" value="MPC47141.1"/>
    <property type="molecule type" value="Genomic_DNA"/>
</dbReference>
<keyword evidence="3" id="KW-1185">Reference proteome</keyword>
<feature type="compositionally biased region" description="Low complexity" evidence="1">
    <location>
        <begin position="38"/>
        <end position="47"/>
    </location>
</feature>
<organism evidence="2 3">
    <name type="scientific">Portunus trituberculatus</name>
    <name type="common">Swimming crab</name>
    <name type="synonym">Neptunus trituberculatus</name>
    <dbReference type="NCBI Taxonomy" id="210409"/>
    <lineage>
        <taxon>Eukaryota</taxon>
        <taxon>Metazoa</taxon>
        <taxon>Ecdysozoa</taxon>
        <taxon>Arthropoda</taxon>
        <taxon>Crustacea</taxon>
        <taxon>Multicrustacea</taxon>
        <taxon>Malacostraca</taxon>
        <taxon>Eumalacostraca</taxon>
        <taxon>Eucarida</taxon>
        <taxon>Decapoda</taxon>
        <taxon>Pleocyemata</taxon>
        <taxon>Brachyura</taxon>
        <taxon>Eubrachyura</taxon>
        <taxon>Portunoidea</taxon>
        <taxon>Portunidae</taxon>
        <taxon>Portuninae</taxon>
        <taxon>Portunus</taxon>
    </lineage>
</organism>
<evidence type="ECO:0000256" key="1">
    <source>
        <dbReference type="SAM" id="MobiDB-lite"/>
    </source>
</evidence>
<feature type="region of interest" description="Disordered" evidence="1">
    <location>
        <begin position="38"/>
        <end position="57"/>
    </location>
</feature>
<name>A0A5B7FIJ7_PORTR</name>
<evidence type="ECO:0000313" key="2">
    <source>
        <dbReference type="EMBL" id="MPC47141.1"/>
    </source>
</evidence>
<evidence type="ECO:0000313" key="3">
    <source>
        <dbReference type="Proteomes" id="UP000324222"/>
    </source>
</evidence>
<proteinExistence type="predicted"/>
<comment type="caution">
    <text evidence="2">The sequence shown here is derived from an EMBL/GenBank/DDBJ whole genome shotgun (WGS) entry which is preliminary data.</text>
</comment>
<sequence>MTSLGSEYWLGCDGFFLRLPYITAMLTVSRTVATGLHSSRSASSLPPTSQPASAHSVLISTCRPRKRLAV</sequence>
<accession>A0A5B7FIJ7</accession>
<dbReference type="AlphaFoldDB" id="A0A5B7FIJ7"/>
<dbReference type="Proteomes" id="UP000324222">
    <property type="component" value="Unassembled WGS sequence"/>
</dbReference>